<dbReference type="GO" id="GO:0005737">
    <property type="term" value="C:cytoplasm"/>
    <property type="evidence" value="ECO:0007669"/>
    <property type="project" value="TreeGrafter"/>
</dbReference>
<dbReference type="Proteomes" id="UP000191680">
    <property type="component" value="Unassembled WGS sequence"/>
</dbReference>
<dbReference type="PANTHER" id="PTHR10885">
    <property type="entry name" value="ISOPENTENYL-DIPHOSPHATE DELTA-ISOMERASE"/>
    <property type="match status" value="1"/>
</dbReference>
<keyword evidence="4" id="KW-1185">Reference proteome</keyword>
<dbReference type="OrthoDB" id="9786032at2"/>
<dbReference type="InterPro" id="IPR000086">
    <property type="entry name" value="NUDIX_hydrolase_dom"/>
</dbReference>
<feature type="domain" description="Nudix hydrolase" evidence="2">
    <location>
        <begin position="29"/>
        <end position="176"/>
    </location>
</feature>
<dbReference type="RefSeq" id="WP_080318505.1">
    <property type="nucleotide sequence ID" value="NZ_MTBC01000003.1"/>
</dbReference>
<keyword evidence="1 3" id="KW-0378">Hydrolase</keyword>
<name>A0A1V6LTA7_9FLAO</name>
<organism evidence="3 4">
    <name type="scientific">Croceivirga radicis</name>
    <dbReference type="NCBI Taxonomy" id="1929488"/>
    <lineage>
        <taxon>Bacteria</taxon>
        <taxon>Pseudomonadati</taxon>
        <taxon>Bacteroidota</taxon>
        <taxon>Flavobacteriia</taxon>
        <taxon>Flavobacteriales</taxon>
        <taxon>Flavobacteriaceae</taxon>
        <taxon>Croceivirga</taxon>
    </lineage>
</organism>
<dbReference type="GO" id="GO:0009240">
    <property type="term" value="P:isopentenyl diphosphate biosynthetic process"/>
    <property type="evidence" value="ECO:0007669"/>
    <property type="project" value="TreeGrafter"/>
</dbReference>
<dbReference type="PROSITE" id="PS00893">
    <property type="entry name" value="NUDIX_BOX"/>
    <property type="match status" value="1"/>
</dbReference>
<comment type="caution">
    <text evidence="3">The sequence shown here is derived from an EMBL/GenBank/DDBJ whole genome shotgun (WGS) entry which is preliminary data.</text>
</comment>
<dbReference type="PANTHER" id="PTHR10885:SF20">
    <property type="entry name" value="NUDIX HYDROLASE DOMAIN-CONTAINING PROTEIN"/>
    <property type="match status" value="1"/>
</dbReference>
<protein>
    <submittedName>
        <fullName evidence="3">Hydrolase</fullName>
    </submittedName>
</protein>
<dbReference type="InterPro" id="IPR020084">
    <property type="entry name" value="NUDIX_hydrolase_CS"/>
</dbReference>
<dbReference type="GO" id="GO:0016787">
    <property type="term" value="F:hydrolase activity"/>
    <property type="evidence" value="ECO:0007669"/>
    <property type="project" value="UniProtKB-KW"/>
</dbReference>
<gene>
    <name evidence="3" type="ORF">BUL40_06175</name>
</gene>
<sequence length="184" mass="20806">MDELIDILHEDGSPTGTVLLKSEAHQRGLFHPTVHVWFYTNRGEVLLQQRGKNKATHPLLWDVSVAGHIAAGEAYEIAAVREVLEEIGLTIKPEQLEKIAVIKAMHTHPNGIQDNEFHQVYLCALTVPLSQLTKQESEVKALQLKPLLRFAEEIWGLAQTNAYVPHGSDYYKLICKEIQARLKR</sequence>
<dbReference type="InterPro" id="IPR015797">
    <property type="entry name" value="NUDIX_hydrolase-like_dom_sf"/>
</dbReference>
<dbReference type="GO" id="GO:0004452">
    <property type="term" value="F:isopentenyl-diphosphate delta-isomerase activity"/>
    <property type="evidence" value="ECO:0007669"/>
    <property type="project" value="TreeGrafter"/>
</dbReference>
<dbReference type="AlphaFoldDB" id="A0A1V6LTA7"/>
<reference evidence="3 4" key="1">
    <citation type="submission" date="2016-12" db="EMBL/GenBank/DDBJ databases">
        <authorList>
            <person name="Song W.-J."/>
            <person name="Kurnit D.M."/>
        </authorList>
    </citation>
    <scope>NUCLEOTIDE SEQUENCE [LARGE SCALE GENOMIC DNA]</scope>
    <source>
        <strain evidence="3 4">HSG9</strain>
    </source>
</reference>
<dbReference type="PROSITE" id="PS51462">
    <property type="entry name" value="NUDIX"/>
    <property type="match status" value="1"/>
</dbReference>
<proteinExistence type="predicted"/>
<evidence type="ECO:0000313" key="3">
    <source>
        <dbReference type="EMBL" id="OQD43414.1"/>
    </source>
</evidence>
<evidence type="ECO:0000256" key="1">
    <source>
        <dbReference type="ARBA" id="ARBA00022801"/>
    </source>
</evidence>
<evidence type="ECO:0000259" key="2">
    <source>
        <dbReference type="PROSITE" id="PS51462"/>
    </source>
</evidence>
<accession>A0A1V6LTA7</accession>
<dbReference type="SUPFAM" id="SSF55811">
    <property type="entry name" value="Nudix"/>
    <property type="match status" value="1"/>
</dbReference>
<dbReference type="CDD" id="cd04692">
    <property type="entry name" value="NUDIX_Hydrolase"/>
    <property type="match status" value="1"/>
</dbReference>
<evidence type="ECO:0000313" key="4">
    <source>
        <dbReference type="Proteomes" id="UP000191680"/>
    </source>
</evidence>
<dbReference type="EMBL" id="MTBC01000003">
    <property type="protein sequence ID" value="OQD43414.1"/>
    <property type="molecule type" value="Genomic_DNA"/>
</dbReference>
<dbReference type="Gene3D" id="3.90.79.10">
    <property type="entry name" value="Nucleoside Triphosphate Pyrophosphohydrolase"/>
    <property type="match status" value="1"/>
</dbReference>
<dbReference type="Pfam" id="PF00293">
    <property type="entry name" value="NUDIX"/>
    <property type="match status" value="1"/>
</dbReference>